<accession>A0ABQ5AUK2</accession>
<organism evidence="1 2">
    <name type="scientific">Tanacetum coccineum</name>
    <dbReference type="NCBI Taxonomy" id="301880"/>
    <lineage>
        <taxon>Eukaryota</taxon>
        <taxon>Viridiplantae</taxon>
        <taxon>Streptophyta</taxon>
        <taxon>Embryophyta</taxon>
        <taxon>Tracheophyta</taxon>
        <taxon>Spermatophyta</taxon>
        <taxon>Magnoliopsida</taxon>
        <taxon>eudicotyledons</taxon>
        <taxon>Gunneridae</taxon>
        <taxon>Pentapetalae</taxon>
        <taxon>asterids</taxon>
        <taxon>campanulids</taxon>
        <taxon>Asterales</taxon>
        <taxon>Asteraceae</taxon>
        <taxon>Asteroideae</taxon>
        <taxon>Anthemideae</taxon>
        <taxon>Anthemidinae</taxon>
        <taxon>Tanacetum</taxon>
    </lineage>
</organism>
<dbReference type="Proteomes" id="UP001151760">
    <property type="component" value="Unassembled WGS sequence"/>
</dbReference>
<comment type="caution">
    <text evidence="1">The sequence shown here is derived from an EMBL/GenBank/DDBJ whole genome shotgun (WGS) entry which is preliminary data.</text>
</comment>
<dbReference type="EMBL" id="BQNB010012658">
    <property type="protein sequence ID" value="GJT06310.1"/>
    <property type="molecule type" value="Genomic_DNA"/>
</dbReference>
<sequence length="117" mass="13289">MGQRSSPYASMVWDEVVLVVKRMRCVSGFGDILVRCDPSRQCRIVWIKNFHWGEKCPLKNVRLSELVTYPICANYSNISSLESEEMPSASSNFKCLLKEASVMKLVSCHISLQKKGK</sequence>
<name>A0ABQ5AUK2_9ASTR</name>
<protein>
    <submittedName>
        <fullName evidence="1">Uncharacterized protein</fullName>
    </submittedName>
</protein>
<evidence type="ECO:0000313" key="1">
    <source>
        <dbReference type="EMBL" id="GJT06310.1"/>
    </source>
</evidence>
<keyword evidence="2" id="KW-1185">Reference proteome</keyword>
<evidence type="ECO:0000313" key="2">
    <source>
        <dbReference type="Proteomes" id="UP001151760"/>
    </source>
</evidence>
<reference evidence="1" key="1">
    <citation type="journal article" date="2022" name="Int. J. Mol. Sci.">
        <title>Draft Genome of Tanacetum Coccineum: Genomic Comparison of Closely Related Tanacetum-Family Plants.</title>
        <authorList>
            <person name="Yamashiro T."/>
            <person name="Shiraishi A."/>
            <person name="Nakayama K."/>
            <person name="Satake H."/>
        </authorList>
    </citation>
    <scope>NUCLEOTIDE SEQUENCE</scope>
</reference>
<gene>
    <name evidence="1" type="ORF">Tco_0840772</name>
</gene>
<proteinExistence type="predicted"/>
<reference evidence="1" key="2">
    <citation type="submission" date="2022-01" db="EMBL/GenBank/DDBJ databases">
        <authorList>
            <person name="Yamashiro T."/>
            <person name="Shiraishi A."/>
            <person name="Satake H."/>
            <person name="Nakayama K."/>
        </authorList>
    </citation>
    <scope>NUCLEOTIDE SEQUENCE</scope>
</reference>